<keyword evidence="2" id="KW-0614">Plasmid</keyword>
<geneLocation type="plasmid" evidence="2">
    <name>unnamed2</name>
</geneLocation>
<protein>
    <submittedName>
        <fullName evidence="2">Uncharacterized protein</fullName>
    </submittedName>
</protein>
<evidence type="ECO:0000256" key="1">
    <source>
        <dbReference type="SAM" id="MobiDB-lite"/>
    </source>
</evidence>
<organism evidence="2">
    <name type="scientific">Bacillus subtilis</name>
    <dbReference type="NCBI Taxonomy" id="1423"/>
    <lineage>
        <taxon>Bacteria</taxon>
        <taxon>Bacillati</taxon>
        <taxon>Bacillota</taxon>
        <taxon>Bacilli</taxon>
        <taxon>Bacillales</taxon>
        <taxon>Bacillaceae</taxon>
        <taxon>Bacillus</taxon>
    </lineage>
</organism>
<dbReference type="AlphaFoldDB" id="A0AAX3RJK4"/>
<reference evidence="2" key="1">
    <citation type="submission" date="2023-03" db="EMBL/GenBank/DDBJ databases">
        <title>Complete genome sequences of 52 Bacillus and Priestia strains isolated from West-African fermentations and 26 reference strains from the DSMZ collection.</title>
        <authorList>
            <person name="Wiedenbein E.S."/>
            <person name="Canoy T.S."/>
            <person name="Hui Y."/>
            <person name="Parkouda C."/>
            <person name="Dawende C."/>
            <person name="Ametefe E."/>
            <person name="Jespersen L."/>
            <person name="Nielsen D.S."/>
        </authorList>
    </citation>
    <scope>NUCLEOTIDE SEQUENCE</scope>
    <source>
        <strain evidence="2">PRO56</strain>
        <plasmid evidence="2">unnamed2</plasmid>
    </source>
</reference>
<gene>
    <name evidence="2" type="ORF">P5633_00335</name>
</gene>
<name>A0AAX3RJK4_BACIU</name>
<feature type="region of interest" description="Disordered" evidence="1">
    <location>
        <begin position="16"/>
        <end position="42"/>
    </location>
</feature>
<dbReference type="EMBL" id="CP120575">
    <property type="protein sequence ID" value="WEY82982.1"/>
    <property type="molecule type" value="Genomic_DNA"/>
</dbReference>
<accession>A0AAX3RJK4</accession>
<proteinExistence type="predicted"/>
<sequence length="42" mass="4718">MKFCLFSLRAISAPMPALSPQHPALSPHHARMVSTQREKTDQ</sequence>
<evidence type="ECO:0000313" key="2">
    <source>
        <dbReference type="EMBL" id="WEY82982.1"/>
    </source>
</evidence>